<reference evidence="2" key="1">
    <citation type="journal article" date="2015" name="Nat. Genet.">
        <title>The genome and transcriptome of the zoonotic hookworm Ancylostoma ceylanicum identify infection-specific gene families.</title>
        <authorList>
            <person name="Schwarz E.M."/>
            <person name="Hu Y."/>
            <person name="Antoshechkin I."/>
            <person name="Miller M.M."/>
            <person name="Sternberg P.W."/>
            <person name="Aroian R.V."/>
        </authorList>
    </citation>
    <scope>NUCLEOTIDE SEQUENCE</scope>
    <source>
        <strain evidence="2">HY135</strain>
    </source>
</reference>
<keyword evidence="2" id="KW-1185">Reference proteome</keyword>
<evidence type="ECO:0000313" key="1">
    <source>
        <dbReference type="EMBL" id="EYC30466.1"/>
    </source>
</evidence>
<evidence type="ECO:0000313" key="2">
    <source>
        <dbReference type="Proteomes" id="UP000024635"/>
    </source>
</evidence>
<proteinExistence type="predicted"/>
<protein>
    <submittedName>
        <fullName evidence="1">Uncharacterized protein</fullName>
    </submittedName>
</protein>
<comment type="caution">
    <text evidence="1">The sequence shown here is derived from an EMBL/GenBank/DDBJ whole genome shotgun (WGS) entry which is preliminary data.</text>
</comment>
<sequence length="76" mass="8348">MMANAFVEQCFELMSPLNPNSSILKSEVCPDHRNSTAKVAAKKEPPASPMNLCSNAIFSQQNRGVTSTLTNEHIIR</sequence>
<dbReference type="AlphaFoldDB" id="A0A016VT26"/>
<gene>
    <name evidence="1" type="primary">Acey_s0005.g2662</name>
    <name evidence="1" type="ORF">Y032_0005g2662</name>
</gene>
<dbReference type="EMBL" id="JARK01001341">
    <property type="protein sequence ID" value="EYC30466.1"/>
    <property type="molecule type" value="Genomic_DNA"/>
</dbReference>
<organism evidence="1 2">
    <name type="scientific">Ancylostoma ceylanicum</name>
    <dbReference type="NCBI Taxonomy" id="53326"/>
    <lineage>
        <taxon>Eukaryota</taxon>
        <taxon>Metazoa</taxon>
        <taxon>Ecdysozoa</taxon>
        <taxon>Nematoda</taxon>
        <taxon>Chromadorea</taxon>
        <taxon>Rhabditida</taxon>
        <taxon>Rhabditina</taxon>
        <taxon>Rhabditomorpha</taxon>
        <taxon>Strongyloidea</taxon>
        <taxon>Ancylostomatidae</taxon>
        <taxon>Ancylostomatinae</taxon>
        <taxon>Ancylostoma</taxon>
    </lineage>
</organism>
<accession>A0A016VT26</accession>
<dbReference type="Proteomes" id="UP000024635">
    <property type="component" value="Unassembled WGS sequence"/>
</dbReference>
<name>A0A016VT26_9BILA</name>